<accession>A0A4R5KMI8</accession>
<evidence type="ECO:0000313" key="1">
    <source>
        <dbReference type="EMBL" id="TDF96833.1"/>
    </source>
</evidence>
<comment type="caution">
    <text evidence="1">The sequence shown here is derived from an EMBL/GenBank/DDBJ whole genome shotgun (WGS) entry which is preliminary data.</text>
</comment>
<keyword evidence="2" id="KW-1185">Reference proteome</keyword>
<dbReference type="EMBL" id="SMRU01000009">
    <property type="protein sequence ID" value="TDF96833.1"/>
    <property type="molecule type" value="Genomic_DNA"/>
</dbReference>
<dbReference type="RefSeq" id="WP_133203882.1">
    <property type="nucleotide sequence ID" value="NZ_SMRU01000009.1"/>
</dbReference>
<dbReference type="Proteomes" id="UP000295511">
    <property type="component" value="Unassembled WGS sequence"/>
</dbReference>
<proteinExistence type="predicted"/>
<reference evidence="1 2" key="1">
    <citation type="submission" date="2019-03" db="EMBL/GenBank/DDBJ databases">
        <title>Whole genome sequence of Arthrobacter sp JH1-1.</title>
        <authorList>
            <person name="Trinh H.N."/>
        </authorList>
    </citation>
    <scope>NUCLEOTIDE SEQUENCE [LARGE SCALE GENOMIC DNA]</scope>
    <source>
        <strain evidence="1 2">JH1-1</strain>
    </source>
</reference>
<sequence>MAGQQQRFERVYPVPAGVLFDAFRDAAHGGKYRKVVVDEFAKTVVFRTKSFYRVPFHCQGQVTEDPGGARIVLTAGLVNGGALSLASGTGRASEISAQLFADISRRCAQAVA</sequence>
<organism evidence="1 2">
    <name type="scientific">Arthrobacter terricola</name>
    <dbReference type="NCBI Taxonomy" id="2547396"/>
    <lineage>
        <taxon>Bacteria</taxon>
        <taxon>Bacillati</taxon>
        <taxon>Actinomycetota</taxon>
        <taxon>Actinomycetes</taxon>
        <taxon>Micrococcales</taxon>
        <taxon>Micrococcaceae</taxon>
        <taxon>Arthrobacter</taxon>
    </lineage>
</organism>
<name>A0A4R5KMI8_9MICC</name>
<dbReference type="AlphaFoldDB" id="A0A4R5KMI8"/>
<gene>
    <name evidence="1" type="ORF">E1809_08910</name>
</gene>
<evidence type="ECO:0000313" key="2">
    <source>
        <dbReference type="Proteomes" id="UP000295511"/>
    </source>
</evidence>
<protein>
    <submittedName>
        <fullName evidence="1">Uncharacterized protein</fullName>
    </submittedName>
</protein>